<evidence type="ECO:0000313" key="3">
    <source>
        <dbReference type="Proteomes" id="UP000184550"/>
    </source>
</evidence>
<protein>
    <recommendedName>
        <fullName evidence="1">Novel STAND NTPase 1 domain-containing protein</fullName>
    </recommendedName>
</protein>
<gene>
    <name evidence="2" type="ORF">PL8927_330046</name>
</gene>
<name>A0A7Z9BM98_9CYAN</name>
<dbReference type="GO" id="GO:0006355">
    <property type="term" value="P:regulation of DNA-templated transcription"/>
    <property type="evidence" value="ECO:0007669"/>
    <property type="project" value="InterPro"/>
</dbReference>
<dbReference type="Gene3D" id="1.10.10.10">
    <property type="entry name" value="Winged helix-like DNA-binding domain superfamily/Winged helix DNA-binding domain"/>
    <property type="match status" value="1"/>
</dbReference>
<evidence type="ECO:0000313" key="2">
    <source>
        <dbReference type="EMBL" id="VXD14918.1"/>
    </source>
</evidence>
<proteinExistence type="predicted"/>
<dbReference type="AlphaFoldDB" id="A0A7Z9BM98"/>
<organism evidence="2 3">
    <name type="scientific">Planktothrix serta PCC 8927</name>
    <dbReference type="NCBI Taxonomy" id="671068"/>
    <lineage>
        <taxon>Bacteria</taxon>
        <taxon>Bacillati</taxon>
        <taxon>Cyanobacteriota</taxon>
        <taxon>Cyanophyceae</taxon>
        <taxon>Oscillatoriophycideae</taxon>
        <taxon>Oscillatoriales</taxon>
        <taxon>Microcoleaceae</taxon>
        <taxon>Planktothrix</taxon>
    </lineage>
</organism>
<dbReference type="PANTHER" id="PTHR47691:SF3">
    <property type="entry name" value="HTH-TYPE TRANSCRIPTIONAL REGULATOR RV0890C-RELATED"/>
    <property type="match status" value="1"/>
</dbReference>
<dbReference type="OrthoDB" id="434800at2"/>
<dbReference type="GO" id="GO:0003677">
    <property type="term" value="F:DNA binding"/>
    <property type="evidence" value="ECO:0007669"/>
    <property type="project" value="InterPro"/>
</dbReference>
<dbReference type="EMBL" id="CZCU02000106">
    <property type="protein sequence ID" value="VXD14918.1"/>
    <property type="molecule type" value="Genomic_DNA"/>
</dbReference>
<accession>A0A7Z9BM98</accession>
<dbReference type="InterPro" id="IPR036388">
    <property type="entry name" value="WH-like_DNA-bd_sf"/>
</dbReference>
<keyword evidence="3" id="KW-1185">Reference proteome</keyword>
<dbReference type="Gene3D" id="3.40.50.300">
    <property type="entry name" value="P-loop containing nucleotide triphosphate hydrolases"/>
    <property type="match status" value="1"/>
</dbReference>
<feature type="domain" description="Novel STAND NTPase 1" evidence="1">
    <location>
        <begin position="115"/>
        <end position="342"/>
    </location>
</feature>
<dbReference type="Pfam" id="PF20703">
    <property type="entry name" value="nSTAND1"/>
    <property type="match status" value="1"/>
</dbReference>
<dbReference type="SUPFAM" id="SSF46894">
    <property type="entry name" value="C-terminal effector domain of the bipartite response regulators"/>
    <property type="match status" value="1"/>
</dbReference>
<dbReference type="Proteomes" id="UP000184550">
    <property type="component" value="Unassembled WGS sequence"/>
</dbReference>
<dbReference type="PRINTS" id="PR00364">
    <property type="entry name" value="DISEASERSIST"/>
</dbReference>
<dbReference type="InterPro" id="IPR016032">
    <property type="entry name" value="Sig_transdc_resp-reg_C-effctor"/>
</dbReference>
<dbReference type="SUPFAM" id="SSF46785">
    <property type="entry name" value="Winged helix' DNA-binding domain"/>
    <property type="match status" value="1"/>
</dbReference>
<reference evidence="2" key="1">
    <citation type="submission" date="2019-10" db="EMBL/GenBank/DDBJ databases">
        <authorList>
            <consortium name="Genoscope - CEA"/>
            <person name="William W."/>
        </authorList>
    </citation>
    <scope>NUCLEOTIDE SEQUENCE [LARGE SCALE GENOMIC DNA]</scope>
    <source>
        <strain evidence="2">BBR_PRJEB10992</strain>
    </source>
</reference>
<dbReference type="InterPro" id="IPR049052">
    <property type="entry name" value="nSTAND1"/>
</dbReference>
<evidence type="ECO:0000259" key="1">
    <source>
        <dbReference type="Pfam" id="PF20703"/>
    </source>
</evidence>
<dbReference type="InterPro" id="IPR027417">
    <property type="entry name" value="P-loop_NTPase"/>
</dbReference>
<comment type="caution">
    <text evidence="2">The sequence shown here is derived from an EMBL/GenBank/DDBJ whole genome shotgun (WGS) entry which is preliminary data.</text>
</comment>
<sequence length="440" mass="49814">MLEKPDSKLEAFLQKEAKERKISRSEWEVLALVTQGYDIPVIAQHIEIQASAVRQRLSQVYDKFGIEGKGPVKLAKLQKLLMSGYQQYQTALPETTLDPNGFKNDWGEAPKLSGFHGRQQQLTLLKNWILQQQCRLLAIQGMGGIGKTSLIVKLGQILQNQSHGLFWQSLRNTPSLSDLLTELLEFFNKEINIPESIEGKISLIIEQLNSFPCLIILDDAEQILQSGYSGKYIPGYDDYGLFFEVVGESQHQSCLVVISQEKIREISLSAQLSSQVHQLVLEGLNAEEVEELLQEQGLKGTATHWQELVQDYGGNPLALKLLSLMIIDVFQGEIGDFLKHRTIVIKEGFREILDHQFNRLSDTQKQILFCLAEAGKPLSLKDLQEKLSNFLSLSKILEPLESLLGRSLVEKIQHQQSNEVLFSLQPLIQKYIKQHQLSCL</sequence>
<dbReference type="RefSeq" id="WP_083619034.1">
    <property type="nucleotide sequence ID" value="NZ_LR734850.1"/>
</dbReference>
<dbReference type="PANTHER" id="PTHR47691">
    <property type="entry name" value="REGULATOR-RELATED"/>
    <property type="match status" value="1"/>
</dbReference>
<dbReference type="InterPro" id="IPR036390">
    <property type="entry name" value="WH_DNA-bd_sf"/>
</dbReference>
<dbReference type="SUPFAM" id="SSF52540">
    <property type="entry name" value="P-loop containing nucleoside triphosphate hydrolases"/>
    <property type="match status" value="1"/>
</dbReference>